<feature type="non-terminal residue" evidence="1">
    <location>
        <position position="1"/>
    </location>
</feature>
<evidence type="ECO:0000313" key="1">
    <source>
        <dbReference type="EMBL" id="GAH78310.1"/>
    </source>
</evidence>
<proteinExistence type="predicted"/>
<name>X1J9X7_9ZZZZ</name>
<dbReference type="AlphaFoldDB" id="X1J9X7"/>
<gene>
    <name evidence="1" type="ORF">S03H2_66134</name>
</gene>
<accession>X1J9X7</accession>
<dbReference type="EMBL" id="BARU01043147">
    <property type="protein sequence ID" value="GAH78310.1"/>
    <property type="molecule type" value="Genomic_DNA"/>
</dbReference>
<reference evidence="1" key="1">
    <citation type="journal article" date="2014" name="Front. Microbiol.">
        <title>High frequency of phylogenetically diverse reductive dehalogenase-homologous genes in deep subseafloor sedimentary metagenomes.</title>
        <authorList>
            <person name="Kawai M."/>
            <person name="Futagami T."/>
            <person name="Toyoda A."/>
            <person name="Takaki Y."/>
            <person name="Nishi S."/>
            <person name="Hori S."/>
            <person name="Arai W."/>
            <person name="Tsubouchi T."/>
            <person name="Morono Y."/>
            <person name="Uchiyama I."/>
            <person name="Ito T."/>
            <person name="Fujiyama A."/>
            <person name="Inagaki F."/>
            <person name="Takami H."/>
        </authorList>
    </citation>
    <scope>NUCLEOTIDE SEQUENCE</scope>
    <source>
        <strain evidence="1">Expedition CK06-06</strain>
    </source>
</reference>
<sequence length="39" mass="4383">KNTIAPLKDITIIFKSIKYGSNNQRANILTPKEAKNPEI</sequence>
<comment type="caution">
    <text evidence="1">The sequence shown here is derived from an EMBL/GenBank/DDBJ whole genome shotgun (WGS) entry which is preliminary data.</text>
</comment>
<protein>
    <submittedName>
        <fullName evidence="1">Uncharacterized protein</fullName>
    </submittedName>
</protein>
<organism evidence="1">
    <name type="scientific">marine sediment metagenome</name>
    <dbReference type="NCBI Taxonomy" id="412755"/>
    <lineage>
        <taxon>unclassified sequences</taxon>
        <taxon>metagenomes</taxon>
        <taxon>ecological metagenomes</taxon>
    </lineage>
</organism>